<comment type="caution">
    <text evidence="1">The sequence shown here is derived from an EMBL/GenBank/DDBJ whole genome shotgun (WGS) entry which is preliminary data.</text>
</comment>
<evidence type="ECO:0000313" key="1">
    <source>
        <dbReference type="EMBL" id="GGR63510.1"/>
    </source>
</evidence>
<dbReference type="EMBL" id="BMSX01000046">
    <property type="protein sequence ID" value="GGR63510.1"/>
    <property type="molecule type" value="Genomic_DNA"/>
</dbReference>
<name>A0A918FP81_9ACTN</name>
<evidence type="ECO:0000313" key="2">
    <source>
        <dbReference type="Proteomes" id="UP000658320"/>
    </source>
</evidence>
<reference evidence="1" key="2">
    <citation type="submission" date="2020-09" db="EMBL/GenBank/DDBJ databases">
        <authorList>
            <person name="Sun Q."/>
            <person name="Ohkuma M."/>
        </authorList>
    </citation>
    <scope>NUCLEOTIDE SEQUENCE</scope>
    <source>
        <strain evidence="1">JCM 4346</strain>
    </source>
</reference>
<reference evidence="1" key="1">
    <citation type="journal article" date="2014" name="Int. J. Syst. Evol. Microbiol.">
        <title>Complete genome sequence of Corynebacterium casei LMG S-19264T (=DSM 44701T), isolated from a smear-ripened cheese.</title>
        <authorList>
            <consortium name="US DOE Joint Genome Institute (JGI-PGF)"/>
            <person name="Walter F."/>
            <person name="Albersmeier A."/>
            <person name="Kalinowski J."/>
            <person name="Ruckert C."/>
        </authorList>
    </citation>
    <scope>NUCLEOTIDE SEQUENCE</scope>
    <source>
        <strain evidence="1">JCM 4346</strain>
    </source>
</reference>
<keyword evidence="2" id="KW-1185">Reference proteome</keyword>
<dbReference type="AlphaFoldDB" id="A0A918FP81"/>
<proteinExistence type="predicted"/>
<gene>
    <name evidence="1" type="ORF">GCM10010251_95270</name>
</gene>
<dbReference type="Proteomes" id="UP000658320">
    <property type="component" value="Unassembled WGS sequence"/>
</dbReference>
<protein>
    <submittedName>
        <fullName evidence="1">Uncharacterized protein</fullName>
    </submittedName>
</protein>
<accession>A0A918FP81</accession>
<sequence>MVLECHQAVVAEFPEYELLAVKQKWGSLAFQAFPRPWQHGGNWTDAEHARLHAVTDAFADRSEGICERCAANGSLRESWRILLVLCDRCETLIPEHGHL</sequence>
<organism evidence="1 2">
    <name type="scientific">Streptomyces aurantiogriseus</name>
    <dbReference type="NCBI Taxonomy" id="66870"/>
    <lineage>
        <taxon>Bacteria</taxon>
        <taxon>Bacillati</taxon>
        <taxon>Actinomycetota</taxon>
        <taxon>Actinomycetes</taxon>
        <taxon>Kitasatosporales</taxon>
        <taxon>Streptomycetaceae</taxon>
        <taxon>Streptomyces</taxon>
    </lineage>
</organism>